<dbReference type="OrthoDB" id="106887at2"/>
<dbReference type="PANTHER" id="PTHR23403:SF6">
    <property type="entry name" value="CYTOSOLIC NEUTRAL TREHALASE-RELATED"/>
    <property type="match status" value="1"/>
</dbReference>
<name>A0A3N4V1P7_9GAMM</name>
<evidence type="ECO:0000256" key="1">
    <source>
        <dbReference type="ARBA" id="ARBA00022801"/>
    </source>
</evidence>
<dbReference type="InterPro" id="IPR001661">
    <property type="entry name" value="Glyco_hydro_37"/>
</dbReference>
<dbReference type="GO" id="GO:0004555">
    <property type="term" value="F:alpha,alpha-trehalase activity"/>
    <property type="evidence" value="ECO:0007669"/>
    <property type="project" value="InterPro"/>
</dbReference>
<dbReference type="PANTHER" id="PTHR23403">
    <property type="entry name" value="TREHALASE"/>
    <property type="match status" value="1"/>
</dbReference>
<dbReference type="Pfam" id="PF01204">
    <property type="entry name" value="Trehalase"/>
    <property type="match status" value="1"/>
</dbReference>
<proteinExistence type="predicted"/>
<comment type="caution">
    <text evidence="4">The sequence shown here is derived from an EMBL/GenBank/DDBJ whole genome shotgun (WGS) entry which is preliminary data.</text>
</comment>
<dbReference type="PRINTS" id="PR00744">
    <property type="entry name" value="GLHYDRLASE37"/>
</dbReference>
<protein>
    <submittedName>
        <fullName evidence="4">Alpha,alpha-trehalase</fullName>
    </submittedName>
</protein>
<evidence type="ECO:0000313" key="4">
    <source>
        <dbReference type="EMBL" id="RPE76902.1"/>
    </source>
</evidence>
<feature type="chain" id="PRO_5017985446" evidence="3">
    <location>
        <begin position="23"/>
        <end position="558"/>
    </location>
</feature>
<organism evidence="4 5">
    <name type="scientific">Vulcaniibacterium tengchongense</name>
    <dbReference type="NCBI Taxonomy" id="1273429"/>
    <lineage>
        <taxon>Bacteria</taxon>
        <taxon>Pseudomonadati</taxon>
        <taxon>Pseudomonadota</taxon>
        <taxon>Gammaproteobacteria</taxon>
        <taxon>Lysobacterales</taxon>
        <taxon>Lysobacteraceae</taxon>
        <taxon>Vulcaniibacterium</taxon>
    </lineage>
</organism>
<dbReference type="InterPro" id="IPR018232">
    <property type="entry name" value="Glyco_hydro_37_CS"/>
</dbReference>
<keyword evidence="1" id="KW-0378">Hydrolase</keyword>
<evidence type="ECO:0000313" key="5">
    <source>
        <dbReference type="Proteomes" id="UP000269708"/>
    </source>
</evidence>
<gene>
    <name evidence="4" type="ORF">EDC50_2154</name>
</gene>
<dbReference type="SUPFAM" id="SSF48208">
    <property type="entry name" value="Six-hairpin glycosidases"/>
    <property type="match status" value="1"/>
</dbReference>
<dbReference type="InterPro" id="IPR012341">
    <property type="entry name" value="6hp_glycosidase-like_sf"/>
</dbReference>
<dbReference type="EMBL" id="RKQN01000003">
    <property type="protein sequence ID" value="RPE76902.1"/>
    <property type="molecule type" value="Genomic_DNA"/>
</dbReference>
<evidence type="ECO:0000256" key="2">
    <source>
        <dbReference type="ARBA" id="ARBA00023295"/>
    </source>
</evidence>
<dbReference type="Gene3D" id="1.50.10.10">
    <property type="match status" value="1"/>
</dbReference>
<dbReference type="AlphaFoldDB" id="A0A3N4V1P7"/>
<feature type="signal peptide" evidence="3">
    <location>
        <begin position="1"/>
        <end position="22"/>
    </location>
</feature>
<keyword evidence="5" id="KW-1185">Reference proteome</keyword>
<dbReference type="GO" id="GO:0005993">
    <property type="term" value="P:trehalose catabolic process"/>
    <property type="evidence" value="ECO:0007669"/>
    <property type="project" value="TreeGrafter"/>
</dbReference>
<keyword evidence="2" id="KW-0326">Glycosidase</keyword>
<dbReference type="RefSeq" id="WP_123770497.1">
    <property type="nucleotide sequence ID" value="NZ_RKQN01000003.1"/>
</dbReference>
<accession>A0A3N4V1P7</accession>
<dbReference type="InterPro" id="IPR008928">
    <property type="entry name" value="6-hairpin_glycosidase_sf"/>
</dbReference>
<dbReference type="Proteomes" id="UP000269708">
    <property type="component" value="Unassembled WGS sequence"/>
</dbReference>
<evidence type="ECO:0000256" key="3">
    <source>
        <dbReference type="SAM" id="SignalP"/>
    </source>
</evidence>
<sequence length="558" mass="62634">MTWTPFIARLALPLALALPAQAREPAQPDPAQTRAYIERGWATLTRSMDDCSSFGDEKMDHRPVLYLPAGYPRDARIDAIARRCGVDVRELPRRIERVGDVDPGKLPRQGLLYVPKPYVVPGGFFNEMYGWDSYFIVLGLLADDREALARDMVDNALFEVEHYGGMLNANRSYYLTRAQPPFLAEMVRAVLDDPASFPDRKQADAWLARAWPQLVRDHATWLRAEHRAGGTGLARYFDYGAGPVLEFRDAGYLRRVIDWLVAHPQRDPGFLVEASEHPDDAEAERLKTRSCDVRASQVCAQAWSQGRRLSADFYLGDRAMRESGFDVNFHFGPFAGLTHHHAPVCLNSLLYRYERTLGAFARRLGKAAEARRYDGFAGARKAAIERYLWNAEAGMYLDYDFVRGKPNPAPYVTTFYPLWAGLASPAQAEALRGKLALFERRGGLAMSGEESGAQWDAPFGWAPNHWLAISGLEAYGFRDDARRLAEKFTATIDRALAHDGTIREKYNMDSGDADVEVSVGYSENVVGFGWSNGVYLKLRELIERTAAPRREPAAAQAR</sequence>
<reference evidence="4 5" key="1">
    <citation type="submission" date="2018-11" db="EMBL/GenBank/DDBJ databases">
        <title>Genomic Encyclopedia of Type Strains, Phase IV (KMG-IV): sequencing the most valuable type-strain genomes for metagenomic binning, comparative biology and taxonomic classification.</title>
        <authorList>
            <person name="Goeker M."/>
        </authorList>
    </citation>
    <scope>NUCLEOTIDE SEQUENCE [LARGE SCALE GENOMIC DNA]</scope>
    <source>
        <strain evidence="4 5">DSM 25623</strain>
    </source>
</reference>
<keyword evidence="3" id="KW-0732">Signal</keyword>
<dbReference type="PROSITE" id="PS00928">
    <property type="entry name" value="TREHALASE_2"/>
    <property type="match status" value="1"/>
</dbReference>